<accession>A0A8T2V1Y1</accession>
<sequence length="109" mass="12015">MVFILCCHYVLIFSAHCVDIGCLVFRALIMVTLCRKLTCYLLVECENLNVLCGSRHLWNAKTLTCYVVPGAIPWRGVSSSTPVICSLLALWPCSIIIVAPPTMALQDAL</sequence>
<protein>
    <submittedName>
        <fullName evidence="1">Uncharacterized protein</fullName>
    </submittedName>
</protein>
<dbReference type="AlphaFoldDB" id="A0A8T2V1Y1"/>
<evidence type="ECO:0000313" key="2">
    <source>
        <dbReference type="Proteomes" id="UP000825935"/>
    </source>
</evidence>
<evidence type="ECO:0000313" key="1">
    <source>
        <dbReference type="EMBL" id="KAH7439774.1"/>
    </source>
</evidence>
<organism evidence="1 2">
    <name type="scientific">Ceratopteris richardii</name>
    <name type="common">Triangle waterfern</name>
    <dbReference type="NCBI Taxonomy" id="49495"/>
    <lineage>
        <taxon>Eukaryota</taxon>
        <taxon>Viridiplantae</taxon>
        <taxon>Streptophyta</taxon>
        <taxon>Embryophyta</taxon>
        <taxon>Tracheophyta</taxon>
        <taxon>Polypodiopsida</taxon>
        <taxon>Polypodiidae</taxon>
        <taxon>Polypodiales</taxon>
        <taxon>Pteridineae</taxon>
        <taxon>Pteridaceae</taxon>
        <taxon>Parkerioideae</taxon>
        <taxon>Ceratopteris</taxon>
    </lineage>
</organism>
<proteinExistence type="predicted"/>
<dbReference type="EMBL" id="CM035409">
    <property type="protein sequence ID" value="KAH7439774.1"/>
    <property type="molecule type" value="Genomic_DNA"/>
</dbReference>
<dbReference type="Proteomes" id="UP000825935">
    <property type="component" value="Chromosome 4"/>
</dbReference>
<name>A0A8T2V1Y1_CERRI</name>
<reference evidence="1" key="1">
    <citation type="submission" date="2021-08" db="EMBL/GenBank/DDBJ databases">
        <title>WGS assembly of Ceratopteris richardii.</title>
        <authorList>
            <person name="Marchant D.B."/>
            <person name="Chen G."/>
            <person name="Jenkins J."/>
            <person name="Shu S."/>
            <person name="Leebens-Mack J."/>
            <person name="Grimwood J."/>
            <person name="Schmutz J."/>
            <person name="Soltis P."/>
            <person name="Soltis D."/>
            <person name="Chen Z.-H."/>
        </authorList>
    </citation>
    <scope>NUCLEOTIDE SEQUENCE</scope>
    <source>
        <strain evidence="1">Whitten #5841</strain>
        <tissue evidence="1">Leaf</tissue>
    </source>
</reference>
<gene>
    <name evidence="1" type="ORF">KP509_04G075600</name>
</gene>
<comment type="caution">
    <text evidence="1">The sequence shown here is derived from an EMBL/GenBank/DDBJ whole genome shotgun (WGS) entry which is preliminary data.</text>
</comment>
<keyword evidence="2" id="KW-1185">Reference proteome</keyword>